<name>A0ACA9M1S0_9GLOM</name>
<comment type="caution">
    <text evidence="1">The sequence shown here is derived from an EMBL/GenBank/DDBJ whole genome shotgun (WGS) entry which is preliminary data.</text>
</comment>
<reference evidence="1" key="1">
    <citation type="submission" date="2021-06" db="EMBL/GenBank/DDBJ databases">
        <authorList>
            <person name="Kallberg Y."/>
            <person name="Tangrot J."/>
            <person name="Rosling A."/>
        </authorList>
    </citation>
    <scope>NUCLEOTIDE SEQUENCE</scope>
    <source>
        <strain evidence="1">CL356</strain>
    </source>
</reference>
<accession>A0ACA9M1S0</accession>
<evidence type="ECO:0000313" key="1">
    <source>
        <dbReference type="EMBL" id="CAG8562675.1"/>
    </source>
</evidence>
<proteinExistence type="predicted"/>
<dbReference type="EMBL" id="CAJVPT010009545">
    <property type="protein sequence ID" value="CAG8562675.1"/>
    <property type="molecule type" value="Genomic_DNA"/>
</dbReference>
<protein>
    <submittedName>
        <fullName evidence="1">3616_t:CDS:1</fullName>
    </submittedName>
</protein>
<gene>
    <name evidence="1" type="ORF">ACOLOM_LOCUS5296</name>
</gene>
<dbReference type="Proteomes" id="UP000789525">
    <property type="component" value="Unassembled WGS sequence"/>
</dbReference>
<evidence type="ECO:0000313" key="2">
    <source>
        <dbReference type="Proteomes" id="UP000789525"/>
    </source>
</evidence>
<keyword evidence="2" id="KW-1185">Reference proteome</keyword>
<organism evidence="1 2">
    <name type="scientific">Acaulospora colombiana</name>
    <dbReference type="NCBI Taxonomy" id="27376"/>
    <lineage>
        <taxon>Eukaryota</taxon>
        <taxon>Fungi</taxon>
        <taxon>Fungi incertae sedis</taxon>
        <taxon>Mucoromycota</taxon>
        <taxon>Glomeromycotina</taxon>
        <taxon>Glomeromycetes</taxon>
        <taxon>Diversisporales</taxon>
        <taxon>Acaulosporaceae</taxon>
        <taxon>Acaulospora</taxon>
    </lineage>
</organism>
<sequence length="265" mass="30102">MTGATEENVEIEIEQKNDSITSRESINHPAVLLIGLQGAGKSMLGNMLLGGYTINPEAKKFEVYDGSYEENVHRPMDIRTAEIEINNNKFTLVDTPGIIVTETHTRRSWSEILNAIEKAKKKSGTRLTAADKTHIEEVIRILGTDRLIIVFTKRRKDVTINKEKMEDMFNEELRSILKLINNRWVVAPDLDIFGRSDEGKKDIEKNMNELKRLISEMEVPKKRATGFHELIINNWKVIVVSMSVITVILIAISVVYAENSKHSTI</sequence>